<dbReference type="Gene3D" id="3.60.40.10">
    <property type="entry name" value="PPM-type phosphatase domain"/>
    <property type="match status" value="1"/>
</dbReference>
<dbReference type="SMART" id="SM00332">
    <property type="entry name" value="PP2Cc"/>
    <property type="match status" value="1"/>
</dbReference>
<dbReference type="InterPro" id="IPR015655">
    <property type="entry name" value="PP2C"/>
</dbReference>
<accession>A0ABN9VE83</accession>
<protein>
    <recommendedName>
        <fullName evidence="1">PPM-type phosphatase domain-containing protein</fullName>
    </recommendedName>
</protein>
<organism evidence="2 3">
    <name type="scientific">Prorocentrum cordatum</name>
    <dbReference type="NCBI Taxonomy" id="2364126"/>
    <lineage>
        <taxon>Eukaryota</taxon>
        <taxon>Sar</taxon>
        <taxon>Alveolata</taxon>
        <taxon>Dinophyceae</taxon>
        <taxon>Prorocentrales</taxon>
        <taxon>Prorocentraceae</taxon>
        <taxon>Prorocentrum</taxon>
    </lineage>
</organism>
<dbReference type="Pfam" id="PF00481">
    <property type="entry name" value="PP2C"/>
    <property type="match status" value="1"/>
</dbReference>
<proteinExistence type="predicted"/>
<dbReference type="SUPFAM" id="SSF81606">
    <property type="entry name" value="PP2C-like"/>
    <property type="match status" value="1"/>
</dbReference>
<gene>
    <name evidence="2" type="ORF">PCOR1329_LOCUS56410</name>
</gene>
<evidence type="ECO:0000313" key="3">
    <source>
        <dbReference type="Proteomes" id="UP001189429"/>
    </source>
</evidence>
<dbReference type="EMBL" id="CAUYUJ010016943">
    <property type="protein sequence ID" value="CAK0870257.1"/>
    <property type="molecule type" value="Genomic_DNA"/>
</dbReference>
<keyword evidence="3" id="KW-1185">Reference proteome</keyword>
<reference evidence="2" key="1">
    <citation type="submission" date="2023-10" db="EMBL/GenBank/DDBJ databases">
        <authorList>
            <person name="Chen Y."/>
            <person name="Shah S."/>
            <person name="Dougan E. K."/>
            <person name="Thang M."/>
            <person name="Chan C."/>
        </authorList>
    </citation>
    <scope>NUCLEOTIDE SEQUENCE [LARGE SCALE GENOMIC DNA]</scope>
</reference>
<dbReference type="CDD" id="cd00143">
    <property type="entry name" value="PP2Cc"/>
    <property type="match status" value="1"/>
</dbReference>
<dbReference type="InterPro" id="IPR036457">
    <property type="entry name" value="PPM-type-like_dom_sf"/>
</dbReference>
<dbReference type="InterPro" id="IPR001932">
    <property type="entry name" value="PPM-type_phosphatase-like_dom"/>
</dbReference>
<dbReference type="PROSITE" id="PS51746">
    <property type="entry name" value="PPM_2"/>
    <property type="match status" value="1"/>
</dbReference>
<name>A0ABN9VE83_9DINO</name>
<evidence type="ECO:0000313" key="2">
    <source>
        <dbReference type="EMBL" id="CAK0870257.1"/>
    </source>
</evidence>
<dbReference type="PANTHER" id="PTHR13832:SF827">
    <property type="entry name" value="PROTEIN PHOSPHATASE 1L"/>
    <property type="match status" value="1"/>
</dbReference>
<sequence length="138" mass="15054">MMKMALMRRRQDEAAPGSATAHVADSVGCTAVCVLMSQAEVICANAGDSRAIMCRAGKPVELSHDHKPNDETERRRIEAAGGRVEAIRVGPRVHHRVNGNLNLSRAIGDMEYKKRPELGPERQMICSTPDLIAVPLTQ</sequence>
<comment type="caution">
    <text evidence="2">The sequence shown here is derived from an EMBL/GenBank/DDBJ whole genome shotgun (WGS) entry which is preliminary data.</text>
</comment>
<feature type="non-terminal residue" evidence="2">
    <location>
        <position position="138"/>
    </location>
</feature>
<evidence type="ECO:0000259" key="1">
    <source>
        <dbReference type="PROSITE" id="PS51746"/>
    </source>
</evidence>
<feature type="domain" description="PPM-type phosphatase" evidence="1">
    <location>
        <begin position="1"/>
        <end position="138"/>
    </location>
</feature>
<dbReference type="PANTHER" id="PTHR13832">
    <property type="entry name" value="PROTEIN PHOSPHATASE 2C"/>
    <property type="match status" value="1"/>
</dbReference>
<dbReference type="Proteomes" id="UP001189429">
    <property type="component" value="Unassembled WGS sequence"/>
</dbReference>